<proteinExistence type="predicted"/>
<gene>
    <name evidence="1" type="ORF">B0T18DRAFT_178175</name>
</gene>
<dbReference type="EMBL" id="JAUKUD010000005">
    <property type="protein sequence ID" value="KAK0743175.1"/>
    <property type="molecule type" value="Genomic_DNA"/>
</dbReference>
<accession>A0AA40K2B4</accession>
<sequence>MASQASRRLPWLCTNVLGSNVKRGEQVRQAMEGVNDDPRPTTTAASVWFRLTPLATPLSLCMAVMGVGT</sequence>
<comment type="caution">
    <text evidence="1">The sequence shown here is derived from an EMBL/GenBank/DDBJ whole genome shotgun (WGS) entry which is preliminary data.</text>
</comment>
<reference evidence="1" key="1">
    <citation type="submission" date="2023-06" db="EMBL/GenBank/DDBJ databases">
        <title>Genome-scale phylogeny and comparative genomics of the fungal order Sordariales.</title>
        <authorList>
            <consortium name="Lawrence Berkeley National Laboratory"/>
            <person name="Hensen N."/>
            <person name="Bonometti L."/>
            <person name="Westerberg I."/>
            <person name="Brannstrom I.O."/>
            <person name="Guillou S."/>
            <person name="Cros-Aarteil S."/>
            <person name="Calhoun S."/>
            <person name="Haridas S."/>
            <person name="Kuo A."/>
            <person name="Mondo S."/>
            <person name="Pangilinan J."/>
            <person name="Riley R."/>
            <person name="LaButti K."/>
            <person name="Andreopoulos B."/>
            <person name="Lipzen A."/>
            <person name="Chen C."/>
            <person name="Yanf M."/>
            <person name="Daum C."/>
            <person name="Ng V."/>
            <person name="Clum A."/>
            <person name="Steindorff A."/>
            <person name="Ohm R."/>
            <person name="Martin F."/>
            <person name="Silar P."/>
            <person name="Natvig D."/>
            <person name="Lalanne C."/>
            <person name="Gautier V."/>
            <person name="Ament-velasquez S.L."/>
            <person name="Kruys A."/>
            <person name="Hutchinson M.I."/>
            <person name="Powell A.J."/>
            <person name="Barry K."/>
            <person name="Miller A.N."/>
            <person name="Grigoriev I.V."/>
            <person name="Debuchy R."/>
            <person name="Gladieux P."/>
            <person name="Thoren M.H."/>
            <person name="Johannesson H."/>
        </authorList>
    </citation>
    <scope>NUCLEOTIDE SEQUENCE</scope>
    <source>
        <strain evidence="1">SMH3187-1</strain>
    </source>
</reference>
<evidence type="ECO:0000313" key="2">
    <source>
        <dbReference type="Proteomes" id="UP001172155"/>
    </source>
</evidence>
<organism evidence="1 2">
    <name type="scientific">Schizothecium vesticola</name>
    <dbReference type="NCBI Taxonomy" id="314040"/>
    <lineage>
        <taxon>Eukaryota</taxon>
        <taxon>Fungi</taxon>
        <taxon>Dikarya</taxon>
        <taxon>Ascomycota</taxon>
        <taxon>Pezizomycotina</taxon>
        <taxon>Sordariomycetes</taxon>
        <taxon>Sordariomycetidae</taxon>
        <taxon>Sordariales</taxon>
        <taxon>Schizotheciaceae</taxon>
        <taxon>Schizothecium</taxon>
    </lineage>
</organism>
<dbReference type="Proteomes" id="UP001172155">
    <property type="component" value="Unassembled WGS sequence"/>
</dbReference>
<keyword evidence="2" id="KW-1185">Reference proteome</keyword>
<name>A0AA40K2B4_9PEZI</name>
<evidence type="ECO:0000313" key="1">
    <source>
        <dbReference type="EMBL" id="KAK0743175.1"/>
    </source>
</evidence>
<dbReference type="AlphaFoldDB" id="A0AA40K2B4"/>
<protein>
    <submittedName>
        <fullName evidence="1">Uncharacterized protein</fullName>
    </submittedName>
</protein>